<dbReference type="RefSeq" id="WP_066598423.1">
    <property type="nucleotide sequence ID" value="NZ_CP016282.1"/>
</dbReference>
<name>A0A1B1BPR6_9MICO</name>
<evidence type="ECO:0000313" key="1">
    <source>
        <dbReference type="EMBL" id="ANP74501.1"/>
    </source>
</evidence>
<reference evidence="1 2" key="1">
    <citation type="submission" date="2016-06" db="EMBL/GenBank/DDBJ databases">
        <title>Genome sequencing of Cryobacterium arcticum PAMC 27867.</title>
        <authorList>
            <person name="Lee J."/>
            <person name="Kim O.-S."/>
        </authorList>
    </citation>
    <scope>NUCLEOTIDE SEQUENCE [LARGE SCALE GENOMIC DNA]</scope>
    <source>
        <strain evidence="1 2">PAMC 27867</strain>
    </source>
</reference>
<dbReference type="KEGG" id="cart:PA27867_3579"/>
<protein>
    <submittedName>
        <fullName evidence="1">Uncharacterized protein</fullName>
    </submittedName>
</protein>
<sequence length="99" mass="10833">MTDAMPAIRNILGMPMPEIDYLDEAKKKAADAEFLVSDSPYMAGTVAEGRLLAAIAQAEFTEALVEQARIRNLLAYLTIIEEVPGPEDERQIREALGLA</sequence>
<keyword evidence="2" id="KW-1185">Reference proteome</keyword>
<organism evidence="1 2">
    <name type="scientific">Cryobacterium arcticum</name>
    <dbReference type="NCBI Taxonomy" id="670052"/>
    <lineage>
        <taxon>Bacteria</taxon>
        <taxon>Bacillati</taxon>
        <taxon>Actinomycetota</taxon>
        <taxon>Actinomycetes</taxon>
        <taxon>Micrococcales</taxon>
        <taxon>Microbacteriaceae</taxon>
        <taxon>Cryobacterium</taxon>
    </lineage>
</organism>
<dbReference type="Proteomes" id="UP000092582">
    <property type="component" value="Chromosome 1"/>
</dbReference>
<evidence type="ECO:0000313" key="2">
    <source>
        <dbReference type="Proteomes" id="UP000092582"/>
    </source>
</evidence>
<proteinExistence type="predicted"/>
<dbReference type="STRING" id="670052.PA27867_3579"/>
<dbReference type="AlphaFoldDB" id="A0A1B1BPR6"/>
<dbReference type="EMBL" id="CP016282">
    <property type="protein sequence ID" value="ANP74501.1"/>
    <property type="molecule type" value="Genomic_DNA"/>
</dbReference>
<gene>
    <name evidence="1" type="ORF">PA27867_3579</name>
</gene>
<accession>A0A1B1BPR6</accession>